<proteinExistence type="predicted"/>
<sequence>MADLEESDGEELEPHGLENQAYMAIQGFTILIRKCCIIYIPIDRLRGRNEPLSTYAIEVANTKEAILDRLQETLLLLRIHLTTLAQLLDPSSLQQATEPTLQRV</sequence>
<evidence type="ECO:0000313" key="2">
    <source>
        <dbReference type="Proteomes" id="UP000054564"/>
    </source>
</evidence>
<accession>A0A0L0V4B5</accession>
<evidence type="ECO:0000313" key="1">
    <source>
        <dbReference type="EMBL" id="KNE94138.1"/>
    </source>
</evidence>
<name>A0A0L0V4B5_9BASI</name>
<reference evidence="2" key="1">
    <citation type="submission" date="2014-03" db="EMBL/GenBank/DDBJ databases">
        <title>The Genome Sequence of Puccinia striiformis f. sp. tritici PST-78.</title>
        <authorList>
            <consortium name="The Broad Institute Genome Sequencing Platform"/>
            <person name="Cuomo C."/>
            <person name="Hulbert S."/>
            <person name="Chen X."/>
            <person name="Walker B."/>
            <person name="Young S.K."/>
            <person name="Zeng Q."/>
            <person name="Gargeya S."/>
            <person name="Fitzgerald M."/>
            <person name="Haas B."/>
            <person name="Abouelleil A."/>
            <person name="Alvarado L."/>
            <person name="Arachchi H.M."/>
            <person name="Berlin A.M."/>
            <person name="Chapman S.B."/>
            <person name="Goldberg J."/>
            <person name="Griggs A."/>
            <person name="Gujja S."/>
            <person name="Hansen M."/>
            <person name="Howarth C."/>
            <person name="Imamovic A."/>
            <person name="Larimer J."/>
            <person name="McCowan C."/>
            <person name="Montmayeur A."/>
            <person name="Murphy C."/>
            <person name="Neiman D."/>
            <person name="Pearson M."/>
            <person name="Priest M."/>
            <person name="Roberts A."/>
            <person name="Saif S."/>
            <person name="Shea T."/>
            <person name="Sisk P."/>
            <person name="Sykes S."/>
            <person name="Wortman J."/>
            <person name="Nusbaum C."/>
            <person name="Birren B."/>
        </authorList>
    </citation>
    <scope>NUCLEOTIDE SEQUENCE [LARGE SCALE GENOMIC DNA]</scope>
    <source>
        <strain evidence="2">race PST-78</strain>
    </source>
</reference>
<dbReference type="EMBL" id="AJIL01000123">
    <property type="protein sequence ID" value="KNE94138.1"/>
    <property type="molecule type" value="Genomic_DNA"/>
</dbReference>
<protein>
    <submittedName>
        <fullName evidence="1">Uncharacterized protein</fullName>
    </submittedName>
</protein>
<dbReference type="AlphaFoldDB" id="A0A0L0V4B5"/>
<comment type="caution">
    <text evidence="1">The sequence shown here is derived from an EMBL/GenBank/DDBJ whole genome shotgun (WGS) entry which is preliminary data.</text>
</comment>
<organism evidence="1 2">
    <name type="scientific">Puccinia striiformis f. sp. tritici PST-78</name>
    <dbReference type="NCBI Taxonomy" id="1165861"/>
    <lineage>
        <taxon>Eukaryota</taxon>
        <taxon>Fungi</taxon>
        <taxon>Dikarya</taxon>
        <taxon>Basidiomycota</taxon>
        <taxon>Pucciniomycotina</taxon>
        <taxon>Pucciniomycetes</taxon>
        <taxon>Pucciniales</taxon>
        <taxon>Pucciniaceae</taxon>
        <taxon>Puccinia</taxon>
    </lineage>
</organism>
<keyword evidence="2" id="KW-1185">Reference proteome</keyword>
<dbReference type="Proteomes" id="UP000054564">
    <property type="component" value="Unassembled WGS sequence"/>
</dbReference>
<gene>
    <name evidence="1" type="ORF">PSTG_12568</name>
</gene>